<keyword evidence="1" id="KW-1133">Transmembrane helix</keyword>
<keyword evidence="1" id="KW-0812">Transmembrane</keyword>
<comment type="caution">
    <text evidence="2">The sequence shown here is derived from an EMBL/GenBank/DDBJ whole genome shotgun (WGS) entry which is preliminary data.</text>
</comment>
<dbReference type="RefSeq" id="WP_413276339.1">
    <property type="nucleotide sequence ID" value="NZ_JBHFNT010000048.1"/>
</dbReference>
<dbReference type="Pfam" id="PF17319">
    <property type="entry name" value="DUF5362"/>
    <property type="match status" value="1"/>
</dbReference>
<dbReference type="Proteomes" id="UP001576780">
    <property type="component" value="Unassembled WGS sequence"/>
</dbReference>
<evidence type="ECO:0000313" key="2">
    <source>
        <dbReference type="EMBL" id="MFB2833889.1"/>
    </source>
</evidence>
<dbReference type="EMBL" id="JBHFNT010000048">
    <property type="protein sequence ID" value="MFB2833889.1"/>
    <property type="molecule type" value="Genomic_DNA"/>
</dbReference>
<keyword evidence="3" id="KW-1185">Reference proteome</keyword>
<name>A0ABV4WFP2_9CYAN</name>
<sequence length="128" mass="14089">MESREYEFSSSQNELIKNLADKMRFVAYFLIAGGVLGVIGGLLNLRVGVGSIINGIVYILIGVWTNNAASAFRRIVETTGNDIENLMGALGELRKLYTLQYWLLIIALVFIAIALVFTLIFGLATVSR</sequence>
<organism evidence="2 3">
    <name type="scientific">Floridaenema evergladense BLCC-F167</name>
    <dbReference type="NCBI Taxonomy" id="3153639"/>
    <lineage>
        <taxon>Bacteria</taxon>
        <taxon>Bacillati</taxon>
        <taxon>Cyanobacteriota</taxon>
        <taxon>Cyanophyceae</taxon>
        <taxon>Oscillatoriophycideae</taxon>
        <taxon>Aerosakkonematales</taxon>
        <taxon>Aerosakkonemataceae</taxon>
        <taxon>Floridanema</taxon>
        <taxon>Floridanema evergladense</taxon>
    </lineage>
</organism>
<keyword evidence="1" id="KW-0472">Membrane</keyword>
<reference evidence="2 3" key="1">
    <citation type="submission" date="2024-09" db="EMBL/GenBank/DDBJ databases">
        <title>Floridaenema gen nov. (Aerosakkonemataceae, Aerosakkonematales ord. nov., Cyanobacteria) from benthic tropical and subtropical fresh waters, with the description of four new species.</title>
        <authorList>
            <person name="Moretto J.A."/>
            <person name="Berthold D.E."/>
            <person name="Lefler F.W."/>
            <person name="Huang I.-S."/>
            <person name="Laughinghouse H. IV."/>
        </authorList>
    </citation>
    <scope>NUCLEOTIDE SEQUENCE [LARGE SCALE GENOMIC DNA]</scope>
    <source>
        <strain evidence="2 3">BLCC-F167</strain>
    </source>
</reference>
<evidence type="ECO:0000313" key="3">
    <source>
        <dbReference type="Proteomes" id="UP001576780"/>
    </source>
</evidence>
<dbReference type="InterPro" id="IPR035287">
    <property type="entry name" value="DUF5362"/>
</dbReference>
<accession>A0ABV4WFP2</accession>
<feature type="transmembrane region" description="Helical" evidence="1">
    <location>
        <begin position="25"/>
        <end position="43"/>
    </location>
</feature>
<evidence type="ECO:0000256" key="1">
    <source>
        <dbReference type="SAM" id="Phobius"/>
    </source>
</evidence>
<proteinExistence type="predicted"/>
<feature type="transmembrane region" description="Helical" evidence="1">
    <location>
        <begin position="49"/>
        <end position="65"/>
    </location>
</feature>
<gene>
    <name evidence="2" type="ORF">ACE1CA_05090</name>
</gene>
<protein>
    <submittedName>
        <fullName evidence="2">DUF5362 family protein</fullName>
    </submittedName>
</protein>
<feature type="transmembrane region" description="Helical" evidence="1">
    <location>
        <begin position="101"/>
        <end position="124"/>
    </location>
</feature>